<evidence type="ECO:0000313" key="6">
    <source>
        <dbReference type="EMBL" id="KAF2663311.1"/>
    </source>
</evidence>
<dbReference type="OrthoDB" id="4062651at2759"/>
<evidence type="ECO:0000256" key="2">
    <source>
        <dbReference type="ARBA" id="ARBA00022840"/>
    </source>
</evidence>
<gene>
    <name evidence="6" type="ORF">BT63DRAFT_351346</name>
</gene>
<evidence type="ECO:0000313" key="7">
    <source>
        <dbReference type="Proteomes" id="UP000799302"/>
    </source>
</evidence>
<keyword evidence="6" id="KW-0418">Kinase</keyword>
<accession>A0A6A6TVG8</accession>
<dbReference type="GO" id="GO:0005524">
    <property type="term" value="F:ATP binding"/>
    <property type="evidence" value="ECO:0007669"/>
    <property type="project" value="UniProtKB-UniRule"/>
</dbReference>
<evidence type="ECO:0000256" key="4">
    <source>
        <dbReference type="RuleBase" id="RU000304"/>
    </source>
</evidence>
<dbReference type="PROSITE" id="PS00108">
    <property type="entry name" value="PROTEIN_KINASE_ST"/>
    <property type="match status" value="1"/>
</dbReference>
<feature type="binding site" evidence="3">
    <location>
        <position position="77"/>
    </location>
    <ligand>
        <name>ATP</name>
        <dbReference type="ChEBI" id="CHEBI:30616"/>
    </ligand>
</feature>
<evidence type="ECO:0000256" key="1">
    <source>
        <dbReference type="ARBA" id="ARBA00022741"/>
    </source>
</evidence>
<keyword evidence="1 3" id="KW-0547">Nucleotide-binding</keyword>
<dbReference type="InterPro" id="IPR008271">
    <property type="entry name" value="Ser/Thr_kinase_AS"/>
</dbReference>
<evidence type="ECO:0000256" key="3">
    <source>
        <dbReference type="PROSITE-ProRule" id="PRU10141"/>
    </source>
</evidence>
<dbReference type="GO" id="GO:0000226">
    <property type="term" value="P:microtubule cytoskeleton organization"/>
    <property type="evidence" value="ECO:0007669"/>
    <property type="project" value="TreeGrafter"/>
</dbReference>
<dbReference type="Gene3D" id="1.10.510.10">
    <property type="entry name" value="Transferase(Phosphotransferase) domain 1"/>
    <property type="match status" value="1"/>
</dbReference>
<dbReference type="Proteomes" id="UP000799302">
    <property type="component" value="Unassembled WGS sequence"/>
</dbReference>
<feature type="domain" description="Protein kinase" evidence="5">
    <location>
        <begin position="46"/>
        <end position="356"/>
    </location>
</feature>
<sequence>LMATFSFQSGEGVGLKARRMSMSLPDEFHVDTCDLNEQFTTTTHIPFLKKTVGKGATAVVKLMQKKNDPARLNYAIKTYRARDSKEKEVDYVQKVKSEYSIAHSLRHPNIVNSFALCTSGNTWSNCMEYCQYGEMYHWVEKGCFKNSFSVDDRNCFFKQLLRGVDYLHSHGIAHRDIKLENLLLTADGHLKITDFGVSDVFSGEHPGIRKTDGKCGQNMGPIRLCNPGICGSLPYISPEVLRGHQRYDPRALDVWACAIVYLTMTFGGGPWNEASPDTDVKYRAYKKGWDEWLVKNPDGEITDSNWPKLPGLFSTQVPGNLTSRSSPAMRRLLIKMLHPDPDARSTITDVLSSNVMKHVECCTAESYEEDCCAPTSSKNLKKQIIKKHNHVPPK</sequence>
<proteinExistence type="inferred from homology"/>
<dbReference type="SMART" id="SM00220">
    <property type="entry name" value="S_TKc"/>
    <property type="match status" value="1"/>
</dbReference>
<dbReference type="Pfam" id="PF00069">
    <property type="entry name" value="Pkinase"/>
    <property type="match status" value="1"/>
</dbReference>
<dbReference type="GO" id="GO:0005737">
    <property type="term" value="C:cytoplasm"/>
    <property type="evidence" value="ECO:0007669"/>
    <property type="project" value="TreeGrafter"/>
</dbReference>
<evidence type="ECO:0000259" key="5">
    <source>
        <dbReference type="PROSITE" id="PS50011"/>
    </source>
</evidence>
<dbReference type="GO" id="GO:0035556">
    <property type="term" value="P:intracellular signal transduction"/>
    <property type="evidence" value="ECO:0007669"/>
    <property type="project" value="TreeGrafter"/>
</dbReference>
<organism evidence="6 7">
    <name type="scientific">Microthyrium microscopicum</name>
    <dbReference type="NCBI Taxonomy" id="703497"/>
    <lineage>
        <taxon>Eukaryota</taxon>
        <taxon>Fungi</taxon>
        <taxon>Dikarya</taxon>
        <taxon>Ascomycota</taxon>
        <taxon>Pezizomycotina</taxon>
        <taxon>Dothideomycetes</taxon>
        <taxon>Dothideomycetes incertae sedis</taxon>
        <taxon>Microthyriales</taxon>
        <taxon>Microthyriaceae</taxon>
        <taxon>Microthyrium</taxon>
    </lineage>
</organism>
<dbReference type="AlphaFoldDB" id="A0A6A6TVG8"/>
<name>A0A6A6TVG8_9PEZI</name>
<dbReference type="PROSITE" id="PS00107">
    <property type="entry name" value="PROTEIN_KINASE_ATP"/>
    <property type="match status" value="1"/>
</dbReference>
<feature type="non-terminal residue" evidence="6">
    <location>
        <position position="1"/>
    </location>
</feature>
<dbReference type="InterPro" id="IPR017441">
    <property type="entry name" value="Protein_kinase_ATP_BS"/>
</dbReference>
<dbReference type="InterPro" id="IPR000719">
    <property type="entry name" value="Prot_kinase_dom"/>
</dbReference>
<feature type="non-terminal residue" evidence="6">
    <location>
        <position position="394"/>
    </location>
</feature>
<comment type="similarity">
    <text evidence="4">Belongs to the protein kinase superfamily.</text>
</comment>
<dbReference type="SUPFAM" id="SSF56112">
    <property type="entry name" value="Protein kinase-like (PK-like)"/>
    <property type="match status" value="1"/>
</dbReference>
<dbReference type="PANTHER" id="PTHR24346">
    <property type="entry name" value="MAP/MICROTUBULE AFFINITY-REGULATING KINASE"/>
    <property type="match status" value="1"/>
</dbReference>
<keyword evidence="6" id="KW-0808">Transferase</keyword>
<dbReference type="InterPro" id="IPR011009">
    <property type="entry name" value="Kinase-like_dom_sf"/>
</dbReference>
<protein>
    <submittedName>
        <fullName evidence="6">Kinase-like protein</fullName>
    </submittedName>
</protein>
<dbReference type="EMBL" id="MU004246">
    <property type="protein sequence ID" value="KAF2663311.1"/>
    <property type="molecule type" value="Genomic_DNA"/>
</dbReference>
<dbReference type="PROSITE" id="PS50011">
    <property type="entry name" value="PROTEIN_KINASE_DOM"/>
    <property type="match status" value="1"/>
</dbReference>
<reference evidence="6" key="1">
    <citation type="journal article" date="2020" name="Stud. Mycol.">
        <title>101 Dothideomycetes genomes: a test case for predicting lifestyles and emergence of pathogens.</title>
        <authorList>
            <person name="Haridas S."/>
            <person name="Albert R."/>
            <person name="Binder M."/>
            <person name="Bloem J."/>
            <person name="Labutti K."/>
            <person name="Salamov A."/>
            <person name="Andreopoulos B."/>
            <person name="Baker S."/>
            <person name="Barry K."/>
            <person name="Bills G."/>
            <person name="Bluhm B."/>
            <person name="Cannon C."/>
            <person name="Castanera R."/>
            <person name="Culley D."/>
            <person name="Daum C."/>
            <person name="Ezra D."/>
            <person name="Gonzalez J."/>
            <person name="Henrissat B."/>
            <person name="Kuo A."/>
            <person name="Liang C."/>
            <person name="Lipzen A."/>
            <person name="Lutzoni F."/>
            <person name="Magnuson J."/>
            <person name="Mondo S."/>
            <person name="Nolan M."/>
            <person name="Ohm R."/>
            <person name="Pangilinan J."/>
            <person name="Park H.-J."/>
            <person name="Ramirez L."/>
            <person name="Alfaro M."/>
            <person name="Sun H."/>
            <person name="Tritt A."/>
            <person name="Yoshinaga Y."/>
            <person name="Zwiers L.-H."/>
            <person name="Turgeon B."/>
            <person name="Goodwin S."/>
            <person name="Spatafora J."/>
            <person name="Crous P."/>
            <person name="Grigoriev I."/>
        </authorList>
    </citation>
    <scope>NUCLEOTIDE SEQUENCE</scope>
    <source>
        <strain evidence="6">CBS 115976</strain>
    </source>
</reference>
<keyword evidence="2 3" id="KW-0067">ATP-binding</keyword>
<keyword evidence="4" id="KW-0723">Serine/threonine-protein kinase</keyword>
<dbReference type="PANTHER" id="PTHR24346:SF76">
    <property type="entry name" value="NON-SPECIFIC SERINE_THREONINE PROTEIN KINASE"/>
    <property type="match status" value="1"/>
</dbReference>
<dbReference type="GO" id="GO:0004674">
    <property type="term" value="F:protein serine/threonine kinase activity"/>
    <property type="evidence" value="ECO:0007669"/>
    <property type="project" value="UniProtKB-KW"/>
</dbReference>
<keyword evidence="7" id="KW-1185">Reference proteome</keyword>